<keyword evidence="6" id="KW-1185">Reference proteome</keyword>
<dbReference type="Proteomes" id="UP000238534">
    <property type="component" value="Unassembled WGS sequence"/>
</dbReference>
<gene>
    <name evidence="4" type="ORF">CQ022_12840</name>
    <name evidence="5" type="ORF">CQ033_06510</name>
</gene>
<proteinExistence type="predicted"/>
<dbReference type="EMBL" id="PCPP01000001">
    <property type="protein sequence ID" value="PRB87240.1"/>
    <property type="molecule type" value="Genomic_DNA"/>
</dbReference>
<evidence type="ECO:0000256" key="1">
    <source>
        <dbReference type="ARBA" id="ARBA00022729"/>
    </source>
</evidence>
<comment type="caution">
    <text evidence="4">The sequence shown here is derived from an EMBL/GenBank/DDBJ whole genome shotgun (WGS) entry which is preliminary data.</text>
</comment>
<feature type="domain" description="Secretion system C-terminal sorting" evidence="3">
    <location>
        <begin position="162"/>
        <end position="223"/>
    </location>
</feature>
<evidence type="ECO:0000313" key="4">
    <source>
        <dbReference type="EMBL" id="PRB87240.1"/>
    </source>
</evidence>
<dbReference type="EMBL" id="PCPH01000001">
    <property type="protein sequence ID" value="PRB92916.1"/>
    <property type="molecule type" value="Genomic_DNA"/>
</dbReference>
<sequence>MKILYLLCLAMGSSAFTQTITFSGCPNLFDSPPNTYVFNKTGVDAFSKNIYVTTPIDGAQDCSGLGTCEFKIQWNNTLTRWEFLGDEGNGTFTTPYLIYYNSTGNNSLPIPPGNSVGTWVENTAMTNGQCGGNLTAVNSTMTGDVQNTTLGTSDLSKNKIQIFPNPVADFIRISGIDDGLSIQIYNIDGRLVKSEMFDSKIDVSQLIPGGYILKITTRNFQTHHFKFIKK</sequence>
<keyword evidence="1 2" id="KW-0732">Signal</keyword>
<reference evidence="6 7" key="1">
    <citation type="submission" date="2017-09" db="EMBL/GenBank/DDBJ databases">
        <title>Genomic, metabolic, and phenotypic characteristics of bacterial isolates from the natural microbiome of the model nematode Caenorhabditis elegans.</title>
        <authorList>
            <person name="Zimmermann J."/>
            <person name="Obeng N."/>
            <person name="Yang W."/>
            <person name="Obeng O."/>
            <person name="Kissoyan K."/>
            <person name="Pees B."/>
            <person name="Dirksen P."/>
            <person name="Hoppner M."/>
            <person name="Franke A."/>
            <person name="Rosenstiel P."/>
            <person name="Leippe M."/>
            <person name="Dierking K."/>
            <person name="Kaleta C."/>
            <person name="Schulenburg H."/>
        </authorList>
    </citation>
    <scope>NUCLEOTIDE SEQUENCE [LARGE SCALE GENOMIC DNA]</scope>
    <source>
        <strain evidence="4 7">MYb25</strain>
        <strain evidence="5 6">MYb44</strain>
    </source>
</reference>
<dbReference type="AlphaFoldDB" id="A0A2S9D3C3"/>
<dbReference type="Pfam" id="PF18962">
    <property type="entry name" value="Por_Secre_tail"/>
    <property type="match status" value="1"/>
</dbReference>
<evidence type="ECO:0000259" key="3">
    <source>
        <dbReference type="Pfam" id="PF18962"/>
    </source>
</evidence>
<dbReference type="NCBIfam" id="TIGR04183">
    <property type="entry name" value="Por_Secre_tail"/>
    <property type="match status" value="1"/>
</dbReference>
<organism evidence="4 7">
    <name type="scientific">Chryseobacterium culicis</name>
    <dbReference type="NCBI Taxonomy" id="680127"/>
    <lineage>
        <taxon>Bacteria</taxon>
        <taxon>Pseudomonadati</taxon>
        <taxon>Bacteroidota</taxon>
        <taxon>Flavobacteriia</taxon>
        <taxon>Flavobacteriales</taxon>
        <taxon>Weeksellaceae</taxon>
        <taxon>Chryseobacterium group</taxon>
        <taxon>Chryseobacterium</taxon>
    </lineage>
</organism>
<feature type="signal peptide" evidence="2">
    <location>
        <begin position="1"/>
        <end position="17"/>
    </location>
</feature>
<dbReference type="PROSITE" id="PS51257">
    <property type="entry name" value="PROKAR_LIPOPROTEIN"/>
    <property type="match status" value="1"/>
</dbReference>
<evidence type="ECO:0000313" key="7">
    <source>
        <dbReference type="Proteomes" id="UP000238534"/>
    </source>
</evidence>
<evidence type="ECO:0000256" key="2">
    <source>
        <dbReference type="SAM" id="SignalP"/>
    </source>
</evidence>
<dbReference type="InterPro" id="IPR026444">
    <property type="entry name" value="Secre_tail"/>
</dbReference>
<accession>A0A2S9D3C3</accession>
<dbReference type="OrthoDB" id="1345084at2"/>
<feature type="chain" id="PRO_5015528548" description="Secretion system C-terminal sorting domain-containing protein" evidence="2">
    <location>
        <begin position="18"/>
        <end position="230"/>
    </location>
</feature>
<evidence type="ECO:0000313" key="6">
    <source>
        <dbReference type="Proteomes" id="UP000238325"/>
    </source>
</evidence>
<dbReference type="RefSeq" id="WP_105681824.1">
    <property type="nucleotide sequence ID" value="NZ_JBBGZD010000001.1"/>
</dbReference>
<dbReference type="Proteomes" id="UP000238325">
    <property type="component" value="Unassembled WGS sequence"/>
</dbReference>
<name>A0A2S9D3C3_CHRCI</name>
<evidence type="ECO:0000313" key="5">
    <source>
        <dbReference type="EMBL" id="PRB92916.1"/>
    </source>
</evidence>
<protein>
    <recommendedName>
        <fullName evidence="3">Secretion system C-terminal sorting domain-containing protein</fullName>
    </recommendedName>
</protein>